<dbReference type="InterPro" id="IPR007037">
    <property type="entry name" value="SIP_rossman_dom"/>
</dbReference>
<dbReference type="PANTHER" id="PTHR30157">
    <property type="entry name" value="FERRIC REDUCTASE, NADPH-DEPENDENT"/>
    <property type="match status" value="1"/>
</dbReference>
<dbReference type="CDD" id="cd06193">
    <property type="entry name" value="siderophore_interacting"/>
    <property type="match status" value="1"/>
</dbReference>
<dbReference type="InterPro" id="IPR039261">
    <property type="entry name" value="FNR_nucleotide-bd"/>
</dbReference>
<dbReference type="Proteomes" id="UP000219612">
    <property type="component" value="Unassembled WGS sequence"/>
</dbReference>
<gene>
    <name evidence="2" type="ORF">SAMN05421748_1011036</name>
</gene>
<dbReference type="InterPro" id="IPR039374">
    <property type="entry name" value="SIP_fam"/>
</dbReference>
<organism evidence="2 3">
    <name type="scientific">Paractinoplanes atraurantiacus</name>
    <dbReference type="NCBI Taxonomy" id="1036182"/>
    <lineage>
        <taxon>Bacteria</taxon>
        <taxon>Bacillati</taxon>
        <taxon>Actinomycetota</taxon>
        <taxon>Actinomycetes</taxon>
        <taxon>Micromonosporales</taxon>
        <taxon>Micromonosporaceae</taxon>
        <taxon>Paractinoplanes</taxon>
    </lineage>
</organism>
<accession>A0A285FMT4</accession>
<proteinExistence type="predicted"/>
<evidence type="ECO:0000313" key="3">
    <source>
        <dbReference type="Proteomes" id="UP000219612"/>
    </source>
</evidence>
<protein>
    <submittedName>
        <fullName evidence="2">ATP-binding cassette, subfamily B, IrtA</fullName>
    </submittedName>
</protein>
<dbReference type="Gene3D" id="2.40.30.10">
    <property type="entry name" value="Translation factors"/>
    <property type="match status" value="1"/>
</dbReference>
<dbReference type="InterPro" id="IPR017927">
    <property type="entry name" value="FAD-bd_FR_type"/>
</dbReference>
<sequence>MGKWWRSVARGWEGAVLKVLGGRDHVLTLTGKRELGPHYLRLSFEAPTLLEKVRPEPAAWVRFWIPDPDGGKREYQRAYTIAGADEQAGTIDVDFLLHEPAGPASLWAGAAEAGAKVAVVSLGSAPFRLDPEAESVLLIGDPSSVPAINGILRALPPTVDVAVLLEDADGFPLAEHPRLTVHHCEREGSGSLAAAVRPLVEPGCQVWAAGESGSLKAVRSVARAREGASKENTYTLAYWIEGRSMGTNRS</sequence>
<dbReference type="PROSITE" id="PS51384">
    <property type="entry name" value="FAD_FR"/>
    <property type="match status" value="1"/>
</dbReference>
<dbReference type="AlphaFoldDB" id="A0A285FMT4"/>
<keyword evidence="2" id="KW-0547">Nucleotide-binding</keyword>
<dbReference type="PANTHER" id="PTHR30157:SF0">
    <property type="entry name" value="NADPH-DEPENDENT FERRIC-CHELATE REDUCTASE"/>
    <property type="match status" value="1"/>
</dbReference>
<evidence type="ECO:0000259" key="1">
    <source>
        <dbReference type="PROSITE" id="PS51384"/>
    </source>
</evidence>
<dbReference type="OrthoDB" id="3396083at2"/>
<dbReference type="InterPro" id="IPR017938">
    <property type="entry name" value="Riboflavin_synthase-like_b-brl"/>
</dbReference>
<dbReference type="Pfam" id="PF04954">
    <property type="entry name" value="SIP"/>
    <property type="match status" value="1"/>
</dbReference>
<dbReference type="EMBL" id="OBDY01000001">
    <property type="protein sequence ID" value="SNY12612.1"/>
    <property type="molecule type" value="Genomic_DNA"/>
</dbReference>
<keyword evidence="2" id="KW-0067">ATP-binding</keyword>
<reference evidence="2 3" key="1">
    <citation type="submission" date="2017-09" db="EMBL/GenBank/DDBJ databases">
        <authorList>
            <person name="Ehlers B."/>
            <person name="Leendertz F.H."/>
        </authorList>
    </citation>
    <scope>NUCLEOTIDE SEQUENCE [LARGE SCALE GENOMIC DNA]</scope>
    <source>
        <strain evidence="2 3">CGMCC 4.6857</strain>
    </source>
</reference>
<evidence type="ECO:0000313" key="2">
    <source>
        <dbReference type="EMBL" id="SNY12612.1"/>
    </source>
</evidence>
<dbReference type="Pfam" id="PF08021">
    <property type="entry name" value="FAD_binding_9"/>
    <property type="match status" value="1"/>
</dbReference>
<dbReference type="SUPFAM" id="SSF63380">
    <property type="entry name" value="Riboflavin synthase domain-like"/>
    <property type="match status" value="1"/>
</dbReference>
<dbReference type="GO" id="GO:0016491">
    <property type="term" value="F:oxidoreductase activity"/>
    <property type="evidence" value="ECO:0007669"/>
    <property type="project" value="InterPro"/>
</dbReference>
<dbReference type="Gene3D" id="3.40.50.80">
    <property type="entry name" value="Nucleotide-binding domain of ferredoxin-NADP reductase (FNR) module"/>
    <property type="match status" value="1"/>
</dbReference>
<feature type="domain" description="FAD-binding FR-type" evidence="1">
    <location>
        <begin position="22"/>
        <end position="130"/>
    </location>
</feature>
<dbReference type="InterPro" id="IPR013113">
    <property type="entry name" value="SIP_FAD-bd"/>
</dbReference>
<dbReference type="GO" id="GO:0005524">
    <property type="term" value="F:ATP binding"/>
    <property type="evidence" value="ECO:0007669"/>
    <property type="project" value="UniProtKB-KW"/>
</dbReference>
<keyword evidence="3" id="KW-1185">Reference proteome</keyword>
<name>A0A285FMT4_9ACTN</name>